<organism evidence="2 3">
    <name type="scientific">Acrasis kona</name>
    <dbReference type="NCBI Taxonomy" id="1008807"/>
    <lineage>
        <taxon>Eukaryota</taxon>
        <taxon>Discoba</taxon>
        <taxon>Heterolobosea</taxon>
        <taxon>Tetramitia</taxon>
        <taxon>Eutetramitia</taxon>
        <taxon>Acrasidae</taxon>
        <taxon>Acrasis</taxon>
    </lineage>
</organism>
<keyword evidence="3" id="KW-1185">Reference proteome</keyword>
<evidence type="ECO:0000313" key="3">
    <source>
        <dbReference type="Proteomes" id="UP001431209"/>
    </source>
</evidence>
<dbReference type="Proteomes" id="UP001431209">
    <property type="component" value="Unassembled WGS sequence"/>
</dbReference>
<dbReference type="EMBL" id="JAOPGA020000003">
    <property type="protein sequence ID" value="KAL0476301.1"/>
    <property type="molecule type" value="Genomic_DNA"/>
</dbReference>
<keyword evidence="1" id="KW-0812">Transmembrane</keyword>
<evidence type="ECO:0000313" key="2">
    <source>
        <dbReference type="EMBL" id="KAL0476301.1"/>
    </source>
</evidence>
<reference evidence="2 3" key="1">
    <citation type="submission" date="2024-03" db="EMBL/GenBank/DDBJ databases">
        <title>The Acrasis kona genome and developmental transcriptomes reveal deep origins of eukaryotic multicellular pathways.</title>
        <authorList>
            <person name="Sheikh S."/>
            <person name="Fu C.-J."/>
            <person name="Brown M.W."/>
            <person name="Baldauf S.L."/>
        </authorList>
    </citation>
    <scope>NUCLEOTIDE SEQUENCE [LARGE SCALE GENOMIC DNA]</scope>
    <source>
        <strain evidence="2 3">ATCC MYA-3509</strain>
    </source>
</reference>
<comment type="caution">
    <text evidence="2">The sequence shown here is derived from an EMBL/GenBank/DDBJ whole genome shotgun (WGS) entry which is preliminary data.</text>
</comment>
<name>A0AAW2YH48_9EUKA</name>
<gene>
    <name evidence="2" type="ORF">AKO1_006335</name>
</gene>
<accession>A0AAW2YH48</accession>
<dbReference type="AlphaFoldDB" id="A0AAW2YH48"/>
<keyword evidence="1" id="KW-0472">Membrane</keyword>
<dbReference type="Pfam" id="PF06961">
    <property type="entry name" value="DUF1294"/>
    <property type="match status" value="1"/>
</dbReference>
<keyword evidence="1" id="KW-1133">Transmembrane helix</keyword>
<evidence type="ECO:0000256" key="1">
    <source>
        <dbReference type="SAM" id="Phobius"/>
    </source>
</evidence>
<feature type="transmembrane region" description="Helical" evidence="1">
    <location>
        <begin position="46"/>
        <end position="67"/>
    </location>
</feature>
<feature type="transmembrane region" description="Helical" evidence="1">
    <location>
        <begin position="79"/>
        <end position="100"/>
    </location>
</feature>
<feature type="transmembrane region" description="Helical" evidence="1">
    <location>
        <begin position="12"/>
        <end position="34"/>
    </location>
</feature>
<dbReference type="InterPro" id="IPR010718">
    <property type="entry name" value="DUF1294"/>
</dbReference>
<protein>
    <submittedName>
        <fullName evidence="2">YsdA</fullName>
    </submittedName>
</protein>
<proteinExistence type="predicted"/>
<sequence length="117" mass="13099">MNNFFGLHTKSALARSAVAYLAAANLGSAGLFYYDKQQAIQKKWRVPEKTLCATALAGGWVGGYFAIEKFRHKNKKPSFMKQFNAAVALNVGLAALAVFIKKPLNFTKLWIQNRRKF</sequence>